<reference evidence="1 2" key="1">
    <citation type="submission" date="2017-05" db="EMBL/GenBank/DDBJ databases">
        <title>Functional genome analysis of Paenibacillus pasadenensis strain R16: insights on endophytic life style and antifungal activity.</title>
        <authorList>
            <person name="Passera A."/>
            <person name="Marcolungo L."/>
            <person name="Casati P."/>
            <person name="Brasca M."/>
            <person name="Quaglino F."/>
            <person name="Delledonne M."/>
        </authorList>
    </citation>
    <scope>NUCLEOTIDE SEQUENCE [LARGE SCALE GENOMIC DNA]</scope>
    <source>
        <strain evidence="1 2">R16</strain>
    </source>
</reference>
<organism evidence="1 2">
    <name type="scientific">Paenibacillus pasadenensis</name>
    <dbReference type="NCBI Taxonomy" id="217090"/>
    <lineage>
        <taxon>Bacteria</taxon>
        <taxon>Bacillati</taxon>
        <taxon>Bacillota</taxon>
        <taxon>Bacilli</taxon>
        <taxon>Bacillales</taxon>
        <taxon>Paenibacillaceae</taxon>
        <taxon>Paenibacillus</taxon>
    </lineage>
</organism>
<protein>
    <submittedName>
        <fullName evidence="1">Uncharacterized protein</fullName>
    </submittedName>
</protein>
<keyword evidence="2" id="KW-1185">Reference proteome</keyword>
<gene>
    <name evidence="1" type="ORF">B8V81_2849</name>
</gene>
<comment type="caution">
    <text evidence="1">The sequence shown here is derived from an EMBL/GenBank/DDBJ whole genome shotgun (WGS) entry which is preliminary data.</text>
</comment>
<accession>A0A2N5N251</accession>
<dbReference type="Proteomes" id="UP000234789">
    <property type="component" value="Unassembled WGS sequence"/>
</dbReference>
<sequence length="43" mass="4720">MGCAHSRDSAAQYDNFRQPFLQASFSSSSILDLIGFTNRPALV</sequence>
<dbReference type="EMBL" id="NFEZ01000004">
    <property type="protein sequence ID" value="PLT44418.1"/>
    <property type="molecule type" value="Genomic_DNA"/>
</dbReference>
<evidence type="ECO:0000313" key="2">
    <source>
        <dbReference type="Proteomes" id="UP000234789"/>
    </source>
</evidence>
<proteinExistence type="predicted"/>
<name>A0A2N5N251_9BACL</name>
<dbReference type="AlphaFoldDB" id="A0A2N5N251"/>
<evidence type="ECO:0000313" key="1">
    <source>
        <dbReference type="EMBL" id="PLT44418.1"/>
    </source>
</evidence>